<dbReference type="PROSITE" id="PS01246">
    <property type="entry name" value="UPF0003"/>
    <property type="match status" value="1"/>
</dbReference>
<evidence type="ECO:0000313" key="13">
    <source>
        <dbReference type="EMBL" id="AGT08137.1"/>
    </source>
</evidence>
<feature type="region of interest" description="Disordered" evidence="7">
    <location>
        <begin position="780"/>
        <end position="832"/>
    </location>
</feature>
<feature type="transmembrane region" description="Helical" evidence="8">
    <location>
        <begin position="235"/>
        <end position="263"/>
    </location>
</feature>
<dbReference type="Pfam" id="PF00924">
    <property type="entry name" value="MS_channel_2nd"/>
    <property type="match status" value="1"/>
</dbReference>
<dbReference type="InterPro" id="IPR006685">
    <property type="entry name" value="MscS_channel_2nd"/>
</dbReference>
<feature type="transmembrane region" description="Helical" evidence="8">
    <location>
        <begin position="470"/>
        <end position="494"/>
    </location>
</feature>
<dbReference type="Gene3D" id="1.10.287.1260">
    <property type="match status" value="1"/>
</dbReference>
<dbReference type="InterPro" id="IPR006686">
    <property type="entry name" value="MscS_channel_CS"/>
</dbReference>
<dbReference type="InterPro" id="IPR023408">
    <property type="entry name" value="MscS_beta-dom_sf"/>
</dbReference>
<dbReference type="Proteomes" id="UP000015480">
    <property type="component" value="Chromosome"/>
</dbReference>
<feature type="transmembrane region" description="Helical" evidence="8">
    <location>
        <begin position="363"/>
        <end position="381"/>
    </location>
</feature>
<feature type="chain" id="PRO_5004534313" evidence="9">
    <location>
        <begin position="22"/>
        <end position="832"/>
    </location>
</feature>
<keyword evidence="3" id="KW-1003">Cell membrane</keyword>
<keyword evidence="9" id="KW-0732">Signal</keyword>
<dbReference type="Pfam" id="PF21082">
    <property type="entry name" value="MS_channel_3rd"/>
    <property type="match status" value="1"/>
</dbReference>
<evidence type="ECO:0000259" key="11">
    <source>
        <dbReference type="Pfam" id="PF12607"/>
    </source>
</evidence>
<dbReference type="SUPFAM" id="SSF82689">
    <property type="entry name" value="Mechanosensitive channel protein MscS (YggB), C-terminal domain"/>
    <property type="match status" value="1"/>
</dbReference>
<feature type="signal peptide" evidence="9">
    <location>
        <begin position="1"/>
        <end position="21"/>
    </location>
</feature>
<feature type="domain" description="DUF3772" evidence="11">
    <location>
        <begin position="122"/>
        <end position="181"/>
    </location>
</feature>
<dbReference type="InterPro" id="IPR022249">
    <property type="entry name" value="DUF3772"/>
</dbReference>
<dbReference type="SUPFAM" id="SSF50182">
    <property type="entry name" value="Sm-like ribonucleoproteins"/>
    <property type="match status" value="1"/>
</dbReference>
<evidence type="ECO:0000256" key="6">
    <source>
        <dbReference type="ARBA" id="ARBA00023136"/>
    </source>
</evidence>
<feature type="transmembrane region" description="Helical" evidence="8">
    <location>
        <begin position="560"/>
        <end position="583"/>
    </location>
</feature>
<dbReference type="InterPro" id="IPR049278">
    <property type="entry name" value="MS_channel_C"/>
</dbReference>
<dbReference type="InterPro" id="IPR011014">
    <property type="entry name" value="MscS_channel_TM-2"/>
</dbReference>
<evidence type="ECO:0000259" key="12">
    <source>
        <dbReference type="Pfam" id="PF21082"/>
    </source>
</evidence>
<evidence type="ECO:0000256" key="4">
    <source>
        <dbReference type="ARBA" id="ARBA00022692"/>
    </source>
</evidence>
<dbReference type="InterPro" id="IPR011066">
    <property type="entry name" value="MscS_channel_C_sf"/>
</dbReference>
<dbReference type="eggNOG" id="COG3264">
    <property type="taxonomic scope" value="Bacteria"/>
</dbReference>
<feature type="transmembrane region" description="Helical" evidence="8">
    <location>
        <begin position="589"/>
        <end position="618"/>
    </location>
</feature>
<dbReference type="OrthoDB" id="9799209at2"/>
<reference evidence="13 14" key="1">
    <citation type="journal article" date="2014" name="BMC Genomics">
        <title>Architecture and functions of a multipartite genome of the methylotrophic bacterium Paracoccus aminophilus JCM 7686, containing primary and secondary chromids.</title>
        <authorList>
            <person name="Dziewit L."/>
            <person name="Czarnecki J."/>
            <person name="Wibberg D."/>
            <person name="Radlinska M."/>
            <person name="Mrozek P."/>
            <person name="Szymczak M."/>
            <person name="Schluter A."/>
            <person name="Puhler A."/>
            <person name="Bartosik D."/>
        </authorList>
    </citation>
    <scope>NUCLEOTIDE SEQUENCE [LARGE SCALE GENOMIC DNA]</scope>
    <source>
        <strain evidence="13">JCM 7686</strain>
    </source>
</reference>
<dbReference type="HOGENOM" id="CLU_011796_1_0_5"/>
<comment type="subcellular location">
    <subcellularLocation>
        <location evidence="1">Cell membrane</location>
        <topology evidence="1">Multi-pass membrane protein</topology>
    </subcellularLocation>
</comment>
<sequence>MRRLAAFAVAVFFTLTSLVAAQDTPQPDYTAWEKLASQAEQILQSGQANDARLEAIRAEVVKWRDQFRAAEGTNATRISTLKDQINALGPPPAEGQTESDDLATRRKSLNSQLSELQAPGLTAVEAFGRADGVVQQIDKTQRERQATALQRLAPTPLNPKNWAPALQEGYQVVAGISNEVMTRFQTQGGWQGARDWAPSVAIILLIAVLLLSKGRRWIDSLPSRLSARASERTRAALDFAVSLGQILVPLIGVILLVAALIVTNLFDQWGLPILFALPGAGLALFGAIWISRRLFPAQPGALPISLPLPEKPRAQARINGSFLGVALALHQVFGSAILPLSSFSGKTSADERIPLQITDASAAVWHLPIICLGAYFLFRFSSVLRHLPRYDSSENPPYRLRIGAIIGSAGRLVALVAPVLAAIGFVAGANALLWPMIMTMALIGLLILLQDFIADLYAMAKGGDKSARDGLVPVLVGFALVLASAPLFVLIWGARTAELSEFWSKMKQGVAFGGVRISPTGIFAFVAIFLIGYSITRAIQGAFRSTILPKTKIDAGGQNAIVSGLGYVGVILALMLAVTSAGVDLTSLALFASALSVGIGFGLQNIVSNFVSGIILLIERPITVGDWIEVGGKQGIVKRISVRSTHIQTFDRTEVIVPNSDFVSQSVTNWTRNNLSGRIIVPVGVAYGTDTRKVARVLAEIAEDQPTVLITPPPSVVFKGFGTDAMNFEIRAIVSDINGGTGVVSEINHQIAARFAQEGIELPFPQRDIWLRNPEALGTAPELEAKAAPESGDAQEVRDEAPQAPDATPAGTDHDDGAAGENAGYGERFERD</sequence>
<evidence type="ECO:0000259" key="10">
    <source>
        <dbReference type="Pfam" id="PF00924"/>
    </source>
</evidence>
<dbReference type="Gene3D" id="2.30.30.60">
    <property type="match status" value="1"/>
</dbReference>
<feature type="transmembrane region" description="Helical" evidence="8">
    <location>
        <begin position="402"/>
        <end position="426"/>
    </location>
</feature>
<feature type="transmembrane region" description="Helical" evidence="8">
    <location>
        <begin position="269"/>
        <end position="290"/>
    </location>
</feature>
<evidence type="ECO:0000313" key="14">
    <source>
        <dbReference type="Proteomes" id="UP000015480"/>
    </source>
</evidence>
<accession>S5XSP2</accession>
<dbReference type="GO" id="GO:0008381">
    <property type="term" value="F:mechanosensitive monoatomic ion channel activity"/>
    <property type="evidence" value="ECO:0007669"/>
    <property type="project" value="UniProtKB-ARBA"/>
</dbReference>
<dbReference type="AlphaFoldDB" id="S5XSP2"/>
<evidence type="ECO:0000256" key="8">
    <source>
        <dbReference type="SAM" id="Phobius"/>
    </source>
</evidence>
<dbReference type="STRING" id="1367847.JCM7686_1028"/>
<name>S5XSP2_PARAH</name>
<evidence type="ECO:0000256" key="3">
    <source>
        <dbReference type="ARBA" id="ARBA00022475"/>
    </source>
</evidence>
<dbReference type="GO" id="GO:0005886">
    <property type="term" value="C:plasma membrane"/>
    <property type="evidence" value="ECO:0007669"/>
    <property type="project" value="UniProtKB-SubCell"/>
</dbReference>
<dbReference type="InterPro" id="IPR052702">
    <property type="entry name" value="MscS-like_channel"/>
</dbReference>
<dbReference type="RefSeq" id="WP_020949775.1">
    <property type="nucleotide sequence ID" value="NC_022041.1"/>
</dbReference>
<keyword evidence="6 8" id="KW-0472">Membrane</keyword>
<keyword evidence="14" id="KW-1185">Reference proteome</keyword>
<dbReference type="PATRIC" id="fig|1367847.3.peg.990"/>
<evidence type="ECO:0000256" key="1">
    <source>
        <dbReference type="ARBA" id="ARBA00004651"/>
    </source>
</evidence>
<evidence type="ECO:0000256" key="9">
    <source>
        <dbReference type="SAM" id="SignalP"/>
    </source>
</evidence>
<feature type="transmembrane region" description="Helical" evidence="8">
    <location>
        <begin position="432"/>
        <end position="449"/>
    </location>
</feature>
<dbReference type="EMBL" id="CP006650">
    <property type="protein sequence ID" value="AGT08137.1"/>
    <property type="molecule type" value="Genomic_DNA"/>
</dbReference>
<proteinExistence type="inferred from homology"/>
<keyword evidence="4 8" id="KW-0812">Transmembrane</keyword>
<feature type="domain" description="Mechanosensitive ion channel MscS" evidence="10">
    <location>
        <begin position="605"/>
        <end position="672"/>
    </location>
</feature>
<organism evidence="13 14">
    <name type="scientific">Paracoccus aminophilus JCM 7686</name>
    <dbReference type="NCBI Taxonomy" id="1367847"/>
    <lineage>
        <taxon>Bacteria</taxon>
        <taxon>Pseudomonadati</taxon>
        <taxon>Pseudomonadota</taxon>
        <taxon>Alphaproteobacteria</taxon>
        <taxon>Rhodobacterales</taxon>
        <taxon>Paracoccaceae</taxon>
        <taxon>Paracoccus</taxon>
    </lineage>
</organism>
<evidence type="ECO:0000256" key="7">
    <source>
        <dbReference type="SAM" id="MobiDB-lite"/>
    </source>
</evidence>
<dbReference type="SUPFAM" id="SSF82861">
    <property type="entry name" value="Mechanosensitive channel protein MscS (YggB), transmembrane region"/>
    <property type="match status" value="1"/>
</dbReference>
<comment type="similarity">
    <text evidence="2">Belongs to the MscS (TC 1.A.23) family.</text>
</comment>
<feature type="transmembrane region" description="Helical" evidence="8">
    <location>
        <begin position="321"/>
        <end position="343"/>
    </location>
</feature>
<gene>
    <name evidence="13" type="ORF">JCM7686_1028</name>
</gene>
<dbReference type="PANTHER" id="PTHR30347:SF1">
    <property type="entry name" value="MECHANOSENSITIVE CHANNEL MSCK"/>
    <property type="match status" value="1"/>
</dbReference>
<evidence type="ECO:0000256" key="2">
    <source>
        <dbReference type="ARBA" id="ARBA00008017"/>
    </source>
</evidence>
<dbReference type="InterPro" id="IPR010920">
    <property type="entry name" value="LSM_dom_sf"/>
</dbReference>
<feature type="transmembrane region" description="Helical" evidence="8">
    <location>
        <begin position="196"/>
        <end position="214"/>
    </location>
</feature>
<keyword evidence="5 8" id="KW-1133">Transmembrane helix</keyword>
<dbReference type="Gene3D" id="3.30.70.100">
    <property type="match status" value="1"/>
</dbReference>
<evidence type="ECO:0000256" key="5">
    <source>
        <dbReference type="ARBA" id="ARBA00022989"/>
    </source>
</evidence>
<feature type="transmembrane region" description="Helical" evidence="8">
    <location>
        <begin position="514"/>
        <end position="539"/>
    </location>
</feature>
<protein>
    <submittedName>
        <fullName evidence="13">MscS mechanosensitive ion channel</fullName>
    </submittedName>
</protein>
<feature type="domain" description="Mechanosensitive ion channel MscS C-terminal" evidence="12">
    <location>
        <begin position="681"/>
        <end position="762"/>
    </location>
</feature>
<dbReference type="PANTHER" id="PTHR30347">
    <property type="entry name" value="POTASSIUM CHANNEL RELATED"/>
    <property type="match status" value="1"/>
</dbReference>
<dbReference type="KEGG" id="pami:JCM7686_1028"/>
<dbReference type="Pfam" id="PF12607">
    <property type="entry name" value="DUF3772"/>
    <property type="match status" value="1"/>
</dbReference>